<reference evidence="1" key="1">
    <citation type="journal article" date="2015" name="Nature">
        <title>Complex archaea that bridge the gap between prokaryotes and eukaryotes.</title>
        <authorList>
            <person name="Spang A."/>
            <person name="Saw J.H."/>
            <person name="Jorgensen S.L."/>
            <person name="Zaremba-Niedzwiedzka K."/>
            <person name="Martijn J."/>
            <person name="Lind A.E."/>
            <person name="van Eijk R."/>
            <person name="Schleper C."/>
            <person name="Guy L."/>
            <person name="Ettema T.J."/>
        </authorList>
    </citation>
    <scope>NUCLEOTIDE SEQUENCE</scope>
</reference>
<dbReference type="Gene3D" id="3.10.560.10">
    <property type="entry name" value="Outer membrane lipoprotein wza domain like"/>
    <property type="match status" value="1"/>
</dbReference>
<dbReference type="EMBL" id="LAZR01062286">
    <property type="protein sequence ID" value="KKK61848.1"/>
    <property type="molecule type" value="Genomic_DNA"/>
</dbReference>
<feature type="non-terminal residue" evidence="1">
    <location>
        <position position="105"/>
    </location>
</feature>
<comment type="caution">
    <text evidence="1">The sequence shown here is derived from an EMBL/GenBank/DDBJ whole genome shotgun (WGS) entry which is preliminary data.</text>
</comment>
<accession>A0A0F8WYX2</accession>
<protein>
    <submittedName>
        <fullName evidence="1">Uncharacterized protein</fullName>
    </submittedName>
</protein>
<name>A0A0F8WYX2_9ZZZZ</name>
<gene>
    <name evidence="1" type="ORF">LCGC14_3010250</name>
</gene>
<sequence>MRDLNANALAEIATKKGIEPVIIIDVDWNGDITQYADKEVDTIPGKILEVANLDAVVNIRLLSFKFTVLGEVNHPGTYTNFNNQLTVLDAIGKAGDITDYGNRKH</sequence>
<organism evidence="1">
    <name type="scientific">marine sediment metagenome</name>
    <dbReference type="NCBI Taxonomy" id="412755"/>
    <lineage>
        <taxon>unclassified sequences</taxon>
        <taxon>metagenomes</taxon>
        <taxon>ecological metagenomes</taxon>
    </lineage>
</organism>
<dbReference type="AlphaFoldDB" id="A0A0F8WYX2"/>
<proteinExistence type="predicted"/>
<evidence type="ECO:0000313" key="1">
    <source>
        <dbReference type="EMBL" id="KKK61848.1"/>
    </source>
</evidence>